<evidence type="ECO:0000256" key="1">
    <source>
        <dbReference type="ARBA" id="ARBA00022729"/>
    </source>
</evidence>
<dbReference type="EMBL" id="VMBF01000006">
    <property type="protein sequence ID" value="TSJ75166.1"/>
    <property type="molecule type" value="Genomic_DNA"/>
</dbReference>
<evidence type="ECO:0000313" key="6">
    <source>
        <dbReference type="Proteomes" id="UP000322315"/>
    </source>
</evidence>
<dbReference type="Proteomes" id="UP000315145">
    <property type="component" value="Unassembled WGS sequence"/>
</dbReference>
<comment type="caution">
    <text evidence="3">The sequence shown here is derived from an EMBL/GenBank/DDBJ whole genome shotgun (WGS) entry which is preliminary data.</text>
</comment>
<evidence type="ECO:0000313" key="5">
    <source>
        <dbReference type="Proteomes" id="UP000315145"/>
    </source>
</evidence>
<dbReference type="Pfam" id="PF13505">
    <property type="entry name" value="OMP_b-brl"/>
    <property type="match status" value="1"/>
</dbReference>
<reference evidence="4 5" key="2">
    <citation type="submission" date="2019-07" db="EMBL/GenBank/DDBJ databases">
        <title>Algibacter marinivivus sp. nov., isolated from the surface of a marine red alga.</title>
        <authorList>
            <person name="Zhong X."/>
            <person name="Xu W."/>
            <person name="Zhang Y."/>
            <person name="Zhang Q."/>
            <person name="Du Z."/>
        </authorList>
    </citation>
    <scope>NUCLEOTIDE SEQUENCE [LARGE SCALE GENOMIC DNA]</scope>
    <source>
        <strain evidence="4 5">RU-4-M-4</strain>
    </source>
</reference>
<reference evidence="3" key="3">
    <citation type="submission" date="2019-09" db="EMBL/GenBank/DDBJ databases">
        <authorList>
            <person name="Zhang D.-C."/>
        </authorList>
    </citation>
    <scope>NUCLEOTIDE SEQUENCE</scope>
    <source>
        <strain evidence="3">RU-4-M-4</strain>
    </source>
</reference>
<gene>
    <name evidence="3" type="ORF">F2B50_09430</name>
    <name evidence="4" type="ORF">FPF71_09430</name>
</gene>
<sequence length="219" mass="24341">MKSKKTNIMKSLQNFHDHFKNYSGVSKNLFLILITAIALPITAMAQTQQGIGIKGGLNYNANGDYFESISDNYSNPDRNVGYHIGLFGKVGEDIYFKPEVVYTSTKSDYNDDTFSMQKLDAPLLVGIKILGPISVFGGPSLQYILDTEFEGITIDNVEEDFSVGLNFGIALNFKKLGIDLRYERGFSENEATFIGNNGINVDRLDTRPDQLILSLSLLL</sequence>
<name>A0A5M7B495_9FLAO</name>
<keyword evidence="1" id="KW-0732">Signal</keyword>
<dbReference type="InterPro" id="IPR027385">
    <property type="entry name" value="Beta-barrel_OMP"/>
</dbReference>
<reference evidence="3 6" key="1">
    <citation type="journal article" date="2015" name="Int. J. Syst. Evol. Microbiol.">
        <title>Algibacter amylolyticus sp. nov., isolated from intertidal sediment.</title>
        <authorList>
            <person name="Zhang D.C."/>
            <person name="Wu J."/>
            <person name="Neuner K."/>
            <person name="Yao J."/>
            <person name="Margesin R."/>
        </authorList>
    </citation>
    <scope>NUCLEOTIDE SEQUENCE [LARGE SCALE GENOMIC DNA]</scope>
    <source>
        <strain evidence="3 6">RU-4-M-4</strain>
    </source>
</reference>
<feature type="domain" description="Outer membrane protein beta-barrel" evidence="2">
    <location>
        <begin position="32"/>
        <end position="188"/>
    </location>
</feature>
<evidence type="ECO:0000259" key="2">
    <source>
        <dbReference type="Pfam" id="PF13505"/>
    </source>
</evidence>
<dbReference type="EMBL" id="VWRS01000006">
    <property type="protein sequence ID" value="KAA5824393.1"/>
    <property type="molecule type" value="Genomic_DNA"/>
</dbReference>
<keyword evidence="5" id="KW-1185">Reference proteome</keyword>
<evidence type="ECO:0000313" key="4">
    <source>
        <dbReference type="EMBL" id="TSJ75166.1"/>
    </source>
</evidence>
<accession>A0A5M7B495</accession>
<dbReference type="OrthoDB" id="1431594at2"/>
<protein>
    <submittedName>
        <fullName evidence="3">PorT family protein</fullName>
    </submittedName>
</protein>
<proteinExistence type="predicted"/>
<evidence type="ECO:0000313" key="3">
    <source>
        <dbReference type="EMBL" id="KAA5824393.1"/>
    </source>
</evidence>
<organism evidence="3 6">
    <name type="scientific">Algibacter amylolyticus</name>
    <dbReference type="NCBI Taxonomy" id="1608400"/>
    <lineage>
        <taxon>Bacteria</taxon>
        <taxon>Pseudomonadati</taxon>
        <taxon>Bacteroidota</taxon>
        <taxon>Flavobacteriia</taxon>
        <taxon>Flavobacteriales</taxon>
        <taxon>Flavobacteriaceae</taxon>
        <taxon>Algibacter</taxon>
    </lineage>
</organism>
<dbReference type="AlphaFoldDB" id="A0A5M7B495"/>
<dbReference type="Proteomes" id="UP000322315">
    <property type="component" value="Unassembled WGS sequence"/>
</dbReference>